<dbReference type="CDD" id="cd09854">
    <property type="entry name" value="PIN_VapC-like"/>
    <property type="match status" value="1"/>
</dbReference>
<accession>A0A0G0ZJI7</accession>
<dbReference type="STRING" id="1619103.UU80_C0011G0002"/>
<dbReference type="PANTHER" id="PTHR42188:SF1">
    <property type="entry name" value="23S RRNA-SPECIFIC ENDONUCLEASE VAPC20"/>
    <property type="match status" value="1"/>
</dbReference>
<dbReference type="PANTHER" id="PTHR42188">
    <property type="entry name" value="23S RRNA-SPECIFIC ENDONUCLEASE VAPC20"/>
    <property type="match status" value="1"/>
</dbReference>
<protein>
    <submittedName>
        <fullName evidence="2">PilT protein domain protein</fullName>
    </submittedName>
</protein>
<dbReference type="Proteomes" id="UP000034920">
    <property type="component" value="Unassembled WGS sequence"/>
</dbReference>
<evidence type="ECO:0000313" key="3">
    <source>
        <dbReference type="Proteomes" id="UP000034920"/>
    </source>
</evidence>
<evidence type="ECO:0000313" key="2">
    <source>
        <dbReference type="EMBL" id="KKS22196.1"/>
    </source>
</evidence>
<sequence>MENESLLFDTSYIVSFCIVNDTNHVKAKELAEYLQTFSRKYTSNMVYAETATVLSQRLGKKEANILLDIFCQSGVVELFVDQPFHEMCKVEYSTWKNKNVSFIDMTLAILSRQEKIASIVSFDRHFTELGKKYGFKVIGI</sequence>
<dbReference type="SUPFAM" id="SSF88723">
    <property type="entry name" value="PIN domain-like"/>
    <property type="match status" value="1"/>
</dbReference>
<comment type="caution">
    <text evidence="2">The sequence shown here is derived from an EMBL/GenBank/DDBJ whole genome shotgun (WGS) entry which is preliminary data.</text>
</comment>
<dbReference type="AlphaFoldDB" id="A0A0G0ZJI7"/>
<dbReference type="GO" id="GO:0004521">
    <property type="term" value="F:RNA endonuclease activity"/>
    <property type="evidence" value="ECO:0007669"/>
    <property type="project" value="InterPro"/>
</dbReference>
<reference evidence="2 3" key="1">
    <citation type="journal article" date="2015" name="Nature">
        <title>rRNA introns, odd ribosomes, and small enigmatic genomes across a large radiation of phyla.</title>
        <authorList>
            <person name="Brown C.T."/>
            <person name="Hug L.A."/>
            <person name="Thomas B.C."/>
            <person name="Sharon I."/>
            <person name="Castelle C.J."/>
            <person name="Singh A."/>
            <person name="Wilkins M.J."/>
            <person name="Williams K.H."/>
            <person name="Banfield J.F."/>
        </authorList>
    </citation>
    <scope>NUCLEOTIDE SEQUENCE [LARGE SCALE GENOMIC DNA]</scope>
</reference>
<dbReference type="InterPro" id="IPR039018">
    <property type="entry name" value="VapC20-like"/>
</dbReference>
<name>A0A0G0ZJI7_UNCKA</name>
<dbReference type="Pfam" id="PF01850">
    <property type="entry name" value="PIN"/>
    <property type="match status" value="1"/>
</dbReference>
<evidence type="ECO:0000259" key="1">
    <source>
        <dbReference type="Pfam" id="PF01850"/>
    </source>
</evidence>
<dbReference type="InterPro" id="IPR002716">
    <property type="entry name" value="PIN_dom"/>
</dbReference>
<dbReference type="InterPro" id="IPR029060">
    <property type="entry name" value="PIN-like_dom_sf"/>
</dbReference>
<proteinExistence type="predicted"/>
<gene>
    <name evidence="2" type="ORF">UU80_C0011G0002</name>
</gene>
<organism evidence="2 3">
    <name type="scientific">candidate division WWE3 bacterium GW2011_GWA1_41_8</name>
    <dbReference type="NCBI Taxonomy" id="1619103"/>
    <lineage>
        <taxon>Bacteria</taxon>
        <taxon>Katanobacteria</taxon>
    </lineage>
</organism>
<dbReference type="EMBL" id="LCCA01000011">
    <property type="protein sequence ID" value="KKS22196.1"/>
    <property type="molecule type" value="Genomic_DNA"/>
</dbReference>
<dbReference type="Gene3D" id="3.40.50.1010">
    <property type="entry name" value="5'-nuclease"/>
    <property type="match status" value="1"/>
</dbReference>
<feature type="domain" description="PIN" evidence="1">
    <location>
        <begin position="7"/>
        <end position="131"/>
    </location>
</feature>
<dbReference type="GO" id="GO:0016075">
    <property type="term" value="P:rRNA catabolic process"/>
    <property type="evidence" value="ECO:0007669"/>
    <property type="project" value="TreeGrafter"/>
</dbReference>